<dbReference type="PANTHER" id="PTHR43600">
    <property type="entry name" value="COENZYME F420 HYDROGENASE, SUBUNIT ALPHA"/>
    <property type="match status" value="1"/>
</dbReference>
<comment type="cofactor">
    <cofactor evidence="6">
        <name>Fe cation</name>
        <dbReference type="ChEBI" id="CHEBI:24875"/>
    </cofactor>
</comment>
<evidence type="ECO:0000256" key="4">
    <source>
        <dbReference type="ARBA" id="ARBA00022723"/>
    </source>
</evidence>
<keyword evidence="4 6" id="KW-0479">Metal-binding</keyword>
<dbReference type="GO" id="GO:0008901">
    <property type="term" value="F:ferredoxin hydrogenase activity"/>
    <property type="evidence" value="ECO:0007669"/>
    <property type="project" value="InterPro"/>
</dbReference>
<evidence type="ECO:0000256" key="2">
    <source>
        <dbReference type="ARBA" id="ARBA00009292"/>
    </source>
</evidence>
<dbReference type="GO" id="GO:0016151">
    <property type="term" value="F:nickel cation binding"/>
    <property type="evidence" value="ECO:0007669"/>
    <property type="project" value="InterPro"/>
</dbReference>
<dbReference type="EMBL" id="PCWA01000107">
    <property type="protein sequence ID" value="PIQ88441.1"/>
    <property type="molecule type" value="Genomic_DNA"/>
</dbReference>
<feature type="binding site" evidence="6">
    <location>
        <position position="92"/>
    </location>
    <ligand>
        <name>Mg(2+)</name>
        <dbReference type="ChEBI" id="CHEBI:18420"/>
    </ligand>
</feature>
<keyword evidence="6" id="KW-0408">Iron</keyword>
<feature type="binding site" evidence="6">
    <location>
        <position position="86"/>
    </location>
    <ligand>
        <name>Ni(2+)</name>
        <dbReference type="ChEBI" id="CHEBI:49786"/>
    </ligand>
</feature>
<dbReference type="InterPro" id="IPR018194">
    <property type="entry name" value="Ni-dep_hyd_lsu_Ni_BS"/>
</dbReference>
<dbReference type="PROSITE" id="PS00508">
    <property type="entry name" value="NI_HGENASE_L_2"/>
    <property type="match status" value="1"/>
</dbReference>
<feature type="non-terminal residue" evidence="7">
    <location>
        <position position="1"/>
    </location>
</feature>
<feature type="binding site" evidence="6">
    <location>
        <position position="89"/>
    </location>
    <ligand>
        <name>Fe cation</name>
        <dbReference type="ChEBI" id="CHEBI:24875"/>
    </ligand>
</feature>
<dbReference type="InterPro" id="IPR001501">
    <property type="entry name" value="Ni-dep_hyd_lsu"/>
</dbReference>
<evidence type="ECO:0000256" key="1">
    <source>
        <dbReference type="ARBA" id="ARBA00001967"/>
    </source>
</evidence>
<keyword evidence="6" id="KW-0460">Magnesium</keyword>
<evidence type="ECO:0000313" key="8">
    <source>
        <dbReference type="Proteomes" id="UP000229641"/>
    </source>
</evidence>
<comment type="similarity">
    <text evidence="2">Belongs to the [NiFe]/[NiFeSe] hydrogenase large subunit family.</text>
</comment>
<dbReference type="Pfam" id="PF00374">
    <property type="entry name" value="NiFeSe_Hases"/>
    <property type="match status" value="1"/>
</dbReference>
<protein>
    <submittedName>
        <fullName evidence="7">Ni/Fe hydrogenase subunit alpha</fullName>
    </submittedName>
</protein>
<dbReference type="Gene3D" id="1.10.645.10">
    <property type="entry name" value="Cytochrome-c3 Hydrogenase, chain B"/>
    <property type="match status" value="1"/>
</dbReference>
<dbReference type="InterPro" id="IPR029014">
    <property type="entry name" value="NiFe-Hase_large"/>
</dbReference>
<comment type="caution">
    <text evidence="7">The sequence shown here is derived from an EMBL/GenBank/DDBJ whole genome shotgun (WGS) entry which is preliminary data.</text>
</comment>
<keyword evidence="5" id="KW-0560">Oxidoreductase</keyword>
<name>A0A2H0LVM9_9BACT</name>
<accession>A0A2H0LVM9</accession>
<sequence>KSSRPIKVKPGRGVGAVEVPRGTLYHDYTINEHAVITEANCIIPTAQNLFNLENDMRKLIPELIPKKSEKAIQLDLEMLARAYDPCISCSTHLLEVEFA</sequence>
<comment type="cofactor">
    <cofactor evidence="1 6">
        <name>Ni(2+)</name>
        <dbReference type="ChEBI" id="CHEBI:49786"/>
    </cofactor>
</comment>
<proteinExistence type="inferred from homology"/>
<dbReference type="AlphaFoldDB" id="A0A2H0LVM9"/>
<gene>
    <name evidence="7" type="ORF">COV72_08250</name>
</gene>
<organism evidence="7 8">
    <name type="scientific">Candidatus Ghiorseimicrobium undicola</name>
    <dbReference type="NCBI Taxonomy" id="1974746"/>
    <lineage>
        <taxon>Bacteria</taxon>
        <taxon>Pseudomonadati</taxon>
        <taxon>Candidatus Omnitrophota</taxon>
        <taxon>Candidatus Ghiorseimicrobium</taxon>
    </lineage>
</organism>
<evidence type="ECO:0000256" key="5">
    <source>
        <dbReference type="ARBA" id="ARBA00023002"/>
    </source>
</evidence>
<dbReference type="PANTHER" id="PTHR43600:SF2">
    <property type="entry name" value="F420-NON-REDUCING HYDROGENASE VHU SUBUNIT A"/>
    <property type="match status" value="1"/>
</dbReference>
<evidence type="ECO:0000256" key="6">
    <source>
        <dbReference type="PIRSR" id="PIRSR601501-1"/>
    </source>
</evidence>
<dbReference type="Proteomes" id="UP000229641">
    <property type="component" value="Unassembled WGS sequence"/>
</dbReference>
<reference evidence="7 8" key="1">
    <citation type="submission" date="2017-09" db="EMBL/GenBank/DDBJ databases">
        <title>Depth-based differentiation of microbial function through sediment-hosted aquifers and enrichment of novel symbionts in the deep terrestrial subsurface.</title>
        <authorList>
            <person name="Probst A.J."/>
            <person name="Ladd B."/>
            <person name="Jarett J.K."/>
            <person name="Geller-Mcgrath D.E."/>
            <person name="Sieber C.M."/>
            <person name="Emerson J.B."/>
            <person name="Anantharaman K."/>
            <person name="Thomas B.C."/>
            <person name="Malmstrom R."/>
            <person name="Stieglmeier M."/>
            <person name="Klingl A."/>
            <person name="Woyke T."/>
            <person name="Ryan C.M."/>
            <person name="Banfield J.F."/>
        </authorList>
    </citation>
    <scope>NUCLEOTIDE SEQUENCE [LARGE SCALE GENOMIC DNA]</scope>
    <source>
        <strain evidence="7">CG11_big_fil_rev_8_21_14_0_20_42_13</strain>
    </source>
</reference>
<evidence type="ECO:0000313" key="7">
    <source>
        <dbReference type="EMBL" id="PIQ88441.1"/>
    </source>
</evidence>
<keyword evidence="3 6" id="KW-0533">Nickel</keyword>
<dbReference type="SUPFAM" id="SSF56762">
    <property type="entry name" value="HydB/Nqo4-like"/>
    <property type="match status" value="1"/>
</dbReference>
<evidence type="ECO:0000256" key="3">
    <source>
        <dbReference type="ARBA" id="ARBA00022596"/>
    </source>
</evidence>